<feature type="chain" id="PRO_5013864025" description="HCNGP-domain-containing protein" evidence="2">
    <location>
        <begin position="21"/>
        <end position="154"/>
    </location>
</feature>
<keyword evidence="4" id="KW-1185">Reference proteome</keyword>
<keyword evidence="2" id="KW-0732">Signal</keyword>
<evidence type="ECO:0000256" key="1">
    <source>
        <dbReference type="SAM" id="MobiDB-lite"/>
    </source>
</evidence>
<dbReference type="Proteomes" id="UP000218811">
    <property type="component" value="Unassembled WGS sequence"/>
</dbReference>
<dbReference type="STRING" id="742152.A0A2H3JB49"/>
<feature type="signal peptide" evidence="2">
    <location>
        <begin position="1"/>
        <end position="20"/>
    </location>
</feature>
<feature type="compositionally biased region" description="Basic and acidic residues" evidence="1">
    <location>
        <begin position="74"/>
        <end position="94"/>
    </location>
</feature>
<feature type="compositionally biased region" description="Polar residues" evidence="1">
    <location>
        <begin position="95"/>
        <end position="122"/>
    </location>
</feature>
<proteinExistence type="predicted"/>
<evidence type="ECO:0000256" key="2">
    <source>
        <dbReference type="SAM" id="SignalP"/>
    </source>
</evidence>
<dbReference type="GO" id="GO:0006355">
    <property type="term" value="P:regulation of DNA-templated transcription"/>
    <property type="evidence" value="ECO:0007669"/>
    <property type="project" value="InterPro"/>
</dbReference>
<accession>A0A2H3JB49</accession>
<evidence type="ECO:0008006" key="5">
    <source>
        <dbReference type="Google" id="ProtNLM"/>
    </source>
</evidence>
<sequence>MTQLISGLFFHLHLFQAKLADFLALKRDPVSPKHFNDSLMSNRSFRNPHLYTKLVEFIDVDERATNFPRHVWDPQETREEWSADRIAEYQKARSEQQTNAQSSGTSKRTHIDFTSGQLSAGTASRAPQRARVSHAPEANTGNGARGRREHSRWG</sequence>
<dbReference type="PANTHER" id="PTHR13464">
    <property type="entry name" value="TRANSCRIPTIONAL REGULATOR PROTEIN HCNGP"/>
    <property type="match status" value="1"/>
</dbReference>
<dbReference type="PANTHER" id="PTHR13464:SF0">
    <property type="entry name" value="SAP30-BINDING PROTEIN"/>
    <property type="match status" value="1"/>
</dbReference>
<feature type="compositionally biased region" description="Basic residues" evidence="1">
    <location>
        <begin position="145"/>
        <end position="154"/>
    </location>
</feature>
<dbReference type="InterPro" id="IPR012479">
    <property type="entry name" value="SAP30BP"/>
</dbReference>
<organism evidence="3 4">
    <name type="scientific">Wolfiporia cocos (strain MD-104)</name>
    <name type="common">Brown rot fungus</name>
    <dbReference type="NCBI Taxonomy" id="742152"/>
    <lineage>
        <taxon>Eukaryota</taxon>
        <taxon>Fungi</taxon>
        <taxon>Dikarya</taxon>
        <taxon>Basidiomycota</taxon>
        <taxon>Agaricomycotina</taxon>
        <taxon>Agaricomycetes</taxon>
        <taxon>Polyporales</taxon>
        <taxon>Phaeolaceae</taxon>
        <taxon>Wolfiporia</taxon>
    </lineage>
</organism>
<protein>
    <recommendedName>
        <fullName evidence="5">HCNGP-domain-containing protein</fullName>
    </recommendedName>
</protein>
<reference evidence="3 4" key="1">
    <citation type="journal article" date="2012" name="Science">
        <title>The Paleozoic origin of enzymatic lignin decomposition reconstructed from 31 fungal genomes.</title>
        <authorList>
            <person name="Floudas D."/>
            <person name="Binder M."/>
            <person name="Riley R."/>
            <person name="Barry K."/>
            <person name="Blanchette R.A."/>
            <person name="Henrissat B."/>
            <person name="Martinez A.T."/>
            <person name="Otillar R."/>
            <person name="Spatafora J.W."/>
            <person name="Yadav J.S."/>
            <person name="Aerts A."/>
            <person name="Benoit I."/>
            <person name="Boyd A."/>
            <person name="Carlson A."/>
            <person name="Copeland A."/>
            <person name="Coutinho P.M."/>
            <person name="de Vries R.P."/>
            <person name="Ferreira P."/>
            <person name="Findley K."/>
            <person name="Foster B."/>
            <person name="Gaskell J."/>
            <person name="Glotzer D."/>
            <person name="Gorecki P."/>
            <person name="Heitman J."/>
            <person name="Hesse C."/>
            <person name="Hori C."/>
            <person name="Igarashi K."/>
            <person name="Jurgens J.A."/>
            <person name="Kallen N."/>
            <person name="Kersten P."/>
            <person name="Kohler A."/>
            <person name="Kuees U."/>
            <person name="Kumar T.K.A."/>
            <person name="Kuo A."/>
            <person name="LaButti K."/>
            <person name="Larrondo L.F."/>
            <person name="Lindquist E."/>
            <person name="Ling A."/>
            <person name="Lombard V."/>
            <person name="Lucas S."/>
            <person name="Lundell T."/>
            <person name="Martin R."/>
            <person name="McLaughlin D.J."/>
            <person name="Morgenstern I."/>
            <person name="Morin E."/>
            <person name="Murat C."/>
            <person name="Nagy L.G."/>
            <person name="Nolan M."/>
            <person name="Ohm R.A."/>
            <person name="Patyshakuliyeva A."/>
            <person name="Rokas A."/>
            <person name="Ruiz-Duenas F.J."/>
            <person name="Sabat G."/>
            <person name="Salamov A."/>
            <person name="Samejima M."/>
            <person name="Schmutz J."/>
            <person name="Slot J.C."/>
            <person name="St John F."/>
            <person name="Stenlid J."/>
            <person name="Sun H."/>
            <person name="Sun S."/>
            <person name="Syed K."/>
            <person name="Tsang A."/>
            <person name="Wiebenga A."/>
            <person name="Young D."/>
            <person name="Pisabarro A."/>
            <person name="Eastwood D.C."/>
            <person name="Martin F."/>
            <person name="Cullen D."/>
            <person name="Grigoriev I.V."/>
            <person name="Hibbett D.S."/>
        </authorList>
    </citation>
    <scope>NUCLEOTIDE SEQUENCE [LARGE SCALE GENOMIC DNA]</scope>
    <source>
        <strain evidence="3 4">MD-104</strain>
    </source>
</reference>
<gene>
    <name evidence="3" type="ORF">WOLCODRAFT_167973</name>
</gene>
<evidence type="ECO:0000313" key="4">
    <source>
        <dbReference type="Proteomes" id="UP000218811"/>
    </source>
</evidence>
<dbReference type="EMBL" id="KB467998">
    <property type="protein sequence ID" value="PCH39460.1"/>
    <property type="molecule type" value="Genomic_DNA"/>
</dbReference>
<dbReference type="AlphaFoldDB" id="A0A2H3JB49"/>
<evidence type="ECO:0000313" key="3">
    <source>
        <dbReference type="EMBL" id="PCH39460.1"/>
    </source>
</evidence>
<dbReference type="GO" id="GO:0005634">
    <property type="term" value="C:nucleus"/>
    <property type="evidence" value="ECO:0007669"/>
    <property type="project" value="TreeGrafter"/>
</dbReference>
<feature type="region of interest" description="Disordered" evidence="1">
    <location>
        <begin position="74"/>
        <end position="154"/>
    </location>
</feature>
<dbReference type="OrthoDB" id="1714508at2759"/>
<dbReference type="Pfam" id="PF07818">
    <property type="entry name" value="HCNGP"/>
    <property type="match status" value="1"/>
</dbReference>
<name>A0A2H3JB49_WOLCO</name>